<dbReference type="OrthoDB" id="9796575at2"/>
<dbReference type="Pfam" id="PF03658">
    <property type="entry name" value="Ub-RnfH"/>
    <property type="match status" value="1"/>
</dbReference>
<evidence type="ECO:0000313" key="4">
    <source>
        <dbReference type="Proteomes" id="UP000002608"/>
    </source>
</evidence>
<dbReference type="PANTHER" id="PTHR37483">
    <property type="entry name" value="UPF0125 PROTEIN RATB"/>
    <property type="match status" value="1"/>
</dbReference>
<organism evidence="3 4">
    <name type="scientific">Shewanella pealeana (strain ATCC 700345 / ANG-SQ1)</name>
    <dbReference type="NCBI Taxonomy" id="398579"/>
    <lineage>
        <taxon>Bacteria</taxon>
        <taxon>Pseudomonadati</taxon>
        <taxon>Pseudomonadota</taxon>
        <taxon>Gammaproteobacteria</taxon>
        <taxon>Alteromonadales</taxon>
        <taxon>Shewanellaceae</taxon>
        <taxon>Shewanella</taxon>
    </lineage>
</organism>
<dbReference type="HAMAP" id="MF_00460">
    <property type="entry name" value="UPF0125_RnfH"/>
    <property type="match status" value="1"/>
</dbReference>
<dbReference type="SUPFAM" id="SSF54285">
    <property type="entry name" value="MoaD/ThiS"/>
    <property type="match status" value="1"/>
</dbReference>
<dbReference type="RefSeq" id="WP_012154537.1">
    <property type="nucleotide sequence ID" value="NC_009901.1"/>
</dbReference>
<dbReference type="EMBL" id="CP000851">
    <property type="protein sequence ID" value="ABV86611.1"/>
    <property type="molecule type" value="Genomic_DNA"/>
</dbReference>
<dbReference type="InterPro" id="IPR005346">
    <property type="entry name" value="RnfH"/>
</dbReference>
<evidence type="ECO:0000256" key="2">
    <source>
        <dbReference type="HAMAP-Rule" id="MF_00460"/>
    </source>
</evidence>
<evidence type="ECO:0000256" key="1">
    <source>
        <dbReference type="ARBA" id="ARBA00010645"/>
    </source>
</evidence>
<keyword evidence="4" id="KW-1185">Reference proteome</keyword>
<name>A8H224_SHEPA</name>
<dbReference type="KEGG" id="spl:Spea_1284"/>
<dbReference type="eggNOG" id="COG2914">
    <property type="taxonomic scope" value="Bacteria"/>
</dbReference>
<protein>
    <recommendedName>
        <fullName evidence="2">UPF0125 protein Spea_1284</fullName>
    </recommendedName>
</protein>
<dbReference type="InterPro" id="IPR016155">
    <property type="entry name" value="Mopterin_synth/thiamin_S_b"/>
</dbReference>
<evidence type="ECO:0000313" key="3">
    <source>
        <dbReference type="EMBL" id="ABV86611.1"/>
    </source>
</evidence>
<dbReference type="NCBIfam" id="NF002490">
    <property type="entry name" value="PRK01777.1"/>
    <property type="match status" value="1"/>
</dbReference>
<dbReference type="AlphaFoldDB" id="A8H224"/>
<dbReference type="Gene3D" id="3.10.20.280">
    <property type="entry name" value="RnfH-like"/>
    <property type="match status" value="1"/>
</dbReference>
<dbReference type="HOGENOM" id="CLU_150721_1_0_6"/>
<gene>
    <name evidence="3" type="ordered locus">Spea_1284</name>
</gene>
<dbReference type="Proteomes" id="UP000002608">
    <property type="component" value="Chromosome"/>
</dbReference>
<dbReference type="InterPro" id="IPR037021">
    <property type="entry name" value="RnfH_sf"/>
</dbReference>
<sequence>MSTEQTPFLVEVIYALPNQQKLIKVNVTPGTTCIEAVKLSDMQLYFPEIDLETVKLGIFSRLVKHDEVLLPGQRVEIYRPLIADPKDVRRKRAEKAKEDGRINKITGGKL</sequence>
<reference evidence="3 4" key="1">
    <citation type="submission" date="2007-10" db="EMBL/GenBank/DDBJ databases">
        <title>Complete sequence of Shewanella pealeana ATCC 700345.</title>
        <authorList>
            <consortium name="US DOE Joint Genome Institute"/>
            <person name="Copeland A."/>
            <person name="Lucas S."/>
            <person name="Lapidus A."/>
            <person name="Barry K."/>
            <person name="Glavina del Rio T."/>
            <person name="Dalin E."/>
            <person name="Tice H."/>
            <person name="Pitluck S."/>
            <person name="Chertkov O."/>
            <person name="Brettin T."/>
            <person name="Bruce D."/>
            <person name="Detter J.C."/>
            <person name="Han C."/>
            <person name="Schmutz J."/>
            <person name="Larimer F."/>
            <person name="Land M."/>
            <person name="Hauser L."/>
            <person name="Kyrpides N."/>
            <person name="Kim E."/>
            <person name="Zhao J.-S.Z."/>
            <person name="Manno D."/>
            <person name="Hawari J."/>
            <person name="Richardson P."/>
        </authorList>
    </citation>
    <scope>NUCLEOTIDE SEQUENCE [LARGE SCALE GENOMIC DNA]</scope>
    <source>
        <strain evidence="4">ATCC 700345 / ANG-SQ1</strain>
    </source>
</reference>
<proteinExistence type="inferred from homology"/>
<accession>A8H224</accession>
<dbReference type="PANTHER" id="PTHR37483:SF1">
    <property type="entry name" value="UPF0125 PROTEIN RATB"/>
    <property type="match status" value="1"/>
</dbReference>
<comment type="similarity">
    <text evidence="1 2">Belongs to the UPF0125 (RnfH) family.</text>
</comment>
<dbReference type="STRING" id="398579.Spea_1284"/>